<dbReference type="InterPro" id="IPR036383">
    <property type="entry name" value="TSP1_rpt_sf"/>
</dbReference>
<dbReference type="Pfam" id="PF00084">
    <property type="entry name" value="Sushi"/>
    <property type="match status" value="2"/>
</dbReference>
<dbReference type="SUPFAM" id="SSF57535">
    <property type="entry name" value="Complement control module/SCR domain"/>
    <property type="match status" value="2"/>
</dbReference>
<dbReference type="SUPFAM" id="SSF82895">
    <property type="entry name" value="TSP-1 type 1 repeat"/>
    <property type="match status" value="1"/>
</dbReference>
<evidence type="ECO:0000256" key="6">
    <source>
        <dbReference type="ARBA" id="ARBA00023180"/>
    </source>
</evidence>
<keyword evidence="5 7" id="KW-1015">Disulfide bond</keyword>
<comment type="caution">
    <text evidence="7">Lacks conserved residue(s) required for the propagation of feature annotation.</text>
</comment>
<keyword evidence="6" id="KW-0325">Glycoprotein</keyword>
<proteinExistence type="predicted"/>
<dbReference type="PANTHER" id="PTHR45742:SF4">
    <property type="entry name" value="COMPLEMENT COMPONENT C6"/>
    <property type="match status" value="1"/>
</dbReference>
<sequence>MGRFDPCKCSPCPNNARAVLSGKECLCICGTGTYGESCEKRAPDYSSAVVDGSWSCWSPWTSCDVSIIRTRKRECNNPAPRNGGKACEGEKTQEGRCFISLFEDKAALCINENEEKKEIDQEQPDRDSGCRKPDPPEHGYIVDEKNWYSIADEAEIVCLAGYELSGYQFLRCLPDGTWKQEAVECKRAMCSRPLASEDITIFQYKKEYKVGETIQISCPQDLVVTGQNIYRCGSDFTWDPPILHELACEKEPAKVFQGNCDPGQKQVGSECVCVSPEQDCRYDKEHLCIYDENADSGVTMSLCQYLAEKCLGTKQLVFLNNGPCRNVNLNWVRDRLTMSVSSVKKEPCGHDFCYDWERCAGSECSCINPSQCPENDAQLYCVTVGTSGKQRTVNHCALATIKCRNMKMEILYNGECTS</sequence>
<evidence type="ECO:0000256" key="7">
    <source>
        <dbReference type="PROSITE-ProRule" id="PRU00302"/>
    </source>
</evidence>
<keyword evidence="7" id="KW-0768">Sushi</keyword>
<dbReference type="InterPro" id="IPR048831">
    <property type="entry name" value="C8A_B_C6_EGF-like"/>
</dbReference>
<dbReference type="GO" id="GO:0006956">
    <property type="term" value="P:complement activation"/>
    <property type="evidence" value="ECO:0007669"/>
    <property type="project" value="TreeGrafter"/>
</dbReference>
<evidence type="ECO:0000313" key="10">
    <source>
        <dbReference type="EMBL" id="CAH2296429.1"/>
    </source>
</evidence>
<dbReference type="FunFam" id="2.20.100.10:FF:000002">
    <property type="entry name" value="Unc-5 netrin receptor C"/>
    <property type="match status" value="1"/>
</dbReference>
<dbReference type="AlphaFoldDB" id="A0AAD1SAV6"/>
<dbReference type="InterPro" id="IPR000884">
    <property type="entry name" value="TSP1_rpt"/>
</dbReference>
<dbReference type="SMART" id="SM00032">
    <property type="entry name" value="CCP"/>
    <property type="match status" value="2"/>
</dbReference>
<evidence type="ECO:0000313" key="11">
    <source>
        <dbReference type="Proteomes" id="UP001295444"/>
    </source>
</evidence>
<dbReference type="GO" id="GO:0031640">
    <property type="term" value="P:killing of cells of another organism"/>
    <property type="evidence" value="ECO:0007669"/>
    <property type="project" value="UniProtKB-KW"/>
</dbReference>
<reference evidence="10" key="1">
    <citation type="submission" date="2022-03" db="EMBL/GenBank/DDBJ databases">
        <authorList>
            <person name="Alioto T."/>
            <person name="Alioto T."/>
            <person name="Gomez Garrido J."/>
        </authorList>
    </citation>
    <scope>NUCLEOTIDE SEQUENCE</scope>
</reference>
<protein>
    <submittedName>
        <fullName evidence="10">Complement component C6-like</fullName>
    </submittedName>
</protein>
<evidence type="ECO:0000256" key="5">
    <source>
        <dbReference type="ARBA" id="ARBA00023157"/>
    </source>
</evidence>
<dbReference type="Proteomes" id="UP001295444">
    <property type="component" value="Chromosome 05"/>
</dbReference>
<accession>A0AAD1SAV6</accession>
<gene>
    <name evidence="10" type="ORF">PECUL_23A050705</name>
</gene>
<dbReference type="Pfam" id="PF21195">
    <property type="entry name" value="EGF_C8A_B_C6"/>
    <property type="match status" value="1"/>
</dbReference>
<dbReference type="InterPro" id="IPR035976">
    <property type="entry name" value="Sushi/SCR/CCP_sf"/>
</dbReference>
<feature type="domain" description="Sushi" evidence="9">
    <location>
        <begin position="128"/>
        <end position="187"/>
    </location>
</feature>
<dbReference type="Pfam" id="PF21288">
    <property type="entry name" value="Kazal_C6"/>
    <property type="match status" value="1"/>
</dbReference>
<dbReference type="GO" id="GO:0005576">
    <property type="term" value="C:extracellular region"/>
    <property type="evidence" value="ECO:0007669"/>
    <property type="project" value="UniProtKB-SubCell"/>
</dbReference>
<feature type="domain" description="Sushi" evidence="9">
    <location>
        <begin position="188"/>
        <end position="250"/>
    </location>
</feature>
<dbReference type="GO" id="GO:0005579">
    <property type="term" value="C:membrane attack complex"/>
    <property type="evidence" value="ECO:0007669"/>
    <property type="project" value="TreeGrafter"/>
</dbReference>
<evidence type="ECO:0000256" key="3">
    <source>
        <dbReference type="ARBA" id="ARBA00022737"/>
    </source>
</evidence>
<keyword evidence="11" id="KW-1185">Reference proteome</keyword>
<feature type="disulfide bond" evidence="7">
    <location>
        <begin position="158"/>
        <end position="185"/>
    </location>
</feature>
<evidence type="ECO:0000256" key="4">
    <source>
        <dbReference type="ARBA" id="ARBA00022852"/>
    </source>
</evidence>
<dbReference type="InterPro" id="IPR000436">
    <property type="entry name" value="Sushi_SCR_CCP_dom"/>
</dbReference>
<keyword evidence="2" id="KW-0964">Secreted</keyword>
<evidence type="ECO:0000256" key="1">
    <source>
        <dbReference type="ARBA" id="ARBA00004613"/>
    </source>
</evidence>
<keyword evidence="3" id="KW-0677">Repeat</keyword>
<dbReference type="Gene3D" id="3.30.60.30">
    <property type="match status" value="2"/>
</dbReference>
<name>A0AAD1SAV6_PELCU</name>
<keyword evidence="4" id="KW-0204">Cytolysis</keyword>
<evidence type="ECO:0000259" key="9">
    <source>
        <dbReference type="PROSITE" id="PS50923"/>
    </source>
</evidence>
<dbReference type="SMART" id="SM00057">
    <property type="entry name" value="FIMAC"/>
    <property type="match status" value="2"/>
</dbReference>
<dbReference type="InterPro" id="IPR003884">
    <property type="entry name" value="FacI_MAC"/>
</dbReference>
<dbReference type="Gene3D" id="2.10.70.10">
    <property type="entry name" value="Complement Module, domain 1"/>
    <property type="match status" value="2"/>
</dbReference>
<organism evidence="10 11">
    <name type="scientific">Pelobates cultripes</name>
    <name type="common">Western spadefoot toad</name>
    <dbReference type="NCBI Taxonomy" id="61616"/>
    <lineage>
        <taxon>Eukaryota</taxon>
        <taxon>Metazoa</taxon>
        <taxon>Chordata</taxon>
        <taxon>Craniata</taxon>
        <taxon>Vertebrata</taxon>
        <taxon>Euteleostomi</taxon>
        <taxon>Amphibia</taxon>
        <taxon>Batrachia</taxon>
        <taxon>Anura</taxon>
        <taxon>Pelobatoidea</taxon>
        <taxon>Pelobatidae</taxon>
        <taxon>Pelobates</taxon>
    </lineage>
</organism>
<dbReference type="PANTHER" id="PTHR45742">
    <property type="entry name" value="COMPLEMENT COMPONENT C6"/>
    <property type="match status" value="1"/>
</dbReference>
<dbReference type="InterPro" id="IPR048828">
    <property type="entry name" value="C6_KAZAL"/>
</dbReference>
<dbReference type="EMBL" id="OW240916">
    <property type="protein sequence ID" value="CAH2296429.1"/>
    <property type="molecule type" value="Genomic_DNA"/>
</dbReference>
<dbReference type="CDD" id="cd00033">
    <property type="entry name" value="CCP"/>
    <property type="match status" value="2"/>
</dbReference>
<evidence type="ECO:0000256" key="8">
    <source>
        <dbReference type="SAM" id="MobiDB-lite"/>
    </source>
</evidence>
<dbReference type="Gene3D" id="2.20.100.10">
    <property type="entry name" value="Thrombospondin type-1 (TSP1) repeat"/>
    <property type="match status" value="1"/>
</dbReference>
<dbReference type="SMART" id="SM00209">
    <property type="entry name" value="TSP1"/>
    <property type="match status" value="1"/>
</dbReference>
<comment type="subcellular location">
    <subcellularLocation>
        <location evidence="1">Secreted</location>
    </subcellularLocation>
</comment>
<feature type="region of interest" description="Disordered" evidence="8">
    <location>
        <begin position="116"/>
        <end position="137"/>
    </location>
</feature>
<dbReference type="PROSITE" id="PS50923">
    <property type="entry name" value="SUSHI"/>
    <property type="match status" value="2"/>
</dbReference>
<evidence type="ECO:0000256" key="2">
    <source>
        <dbReference type="ARBA" id="ARBA00022525"/>
    </source>
</evidence>
<dbReference type="PROSITE" id="PS50092">
    <property type="entry name" value="TSP1"/>
    <property type="match status" value="1"/>
</dbReference>